<sequence>MDMEAIFDNKTDVLNAKLHTTHDNSVIYAVSTDQTMWTRTLTYVKDMNPALSLSPSHSSSLPPPSYHSYAAPGLSPGVGGLEVIGINGAAGVGGGGGGAVMSRRVYGGSCMAGGSGASAGPGVVVGVINWAQKTFEVHGQRRAIKDIRRKAKGLRNKSRYWKWGEGREEFDVVYRDGGWEAACTSTGAVEGKLSVPYRPHLFGKTKPIVLELSRTALKHDEVFLILIFIYCEVKRQEKT</sequence>
<dbReference type="EMBL" id="JAACJJ010000028">
    <property type="protein sequence ID" value="KAF5321257.1"/>
    <property type="molecule type" value="Genomic_DNA"/>
</dbReference>
<name>A0A8H5BDF7_9AGAR</name>
<dbReference type="Proteomes" id="UP000567179">
    <property type="component" value="Unassembled WGS sequence"/>
</dbReference>
<reference evidence="1 2" key="1">
    <citation type="journal article" date="2020" name="ISME J.">
        <title>Uncovering the hidden diversity of litter-decomposition mechanisms in mushroom-forming fungi.</title>
        <authorList>
            <person name="Floudas D."/>
            <person name="Bentzer J."/>
            <person name="Ahren D."/>
            <person name="Johansson T."/>
            <person name="Persson P."/>
            <person name="Tunlid A."/>
        </authorList>
    </citation>
    <scope>NUCLEOTIDE SEQUENCE [LARGE SCALE GENOMIC DNA]</scope>
    <source>
        <strain evidence="1 2">CBS 101986</strain>
    </source>
</reference>
<gene>
    <name evidence="1" type="ORF">D9619_001661</name>
</gene>
<comment type="caution">
    <text evidence="1">The sequence shown here is derived from an EMBL/GenBank/DDBJ whole genome shotgun (WGS) entry which is preliminary data.</text>
</comment>
<evidence type="ECO:0000313" key="2">
    <source>
        <dbReference type="Proteomes" id="UP000567179"/>
    </source>
</evidence>
<protein>
    <submittedName>
        <fullName evidence="1">Uncharacterized protein</fullName>
    </submittedName>
</protein>
<evidence type="ECO:0000313" key="1">
    <source>
        <dbReference type="EMBL" id="KAF5321257.1"/>
    </source>
</evidence>
<keyword evidence="2" id="KW-1185">Reference proteome</keyword>
<organism evidence="1 2">
    <name type="scientific">Psilocybe cf. subviscida</name>
    <dbReference type="NCBI Taxonomy" id="2480587"/>
    <lineage>
        <taxon>Eukaryota</taxon>
        <taxon>Fungi</taxon>
        <taxon>Dikarya</taxon>
        <taxon>Basidiomycota</taxon>
        <taxon>Agaricomycotina</taxon>
        <taxon>Agaricomycetes</taxon>
        <taxon>Agaricomycetidae</taxon>
        <taxon>Agaricales</taxon>
        <taxon>Agaricineae</taxon>
        <taxon>Strophariaceae</taxon>
        <taxon>Psilocybe</taxon>
    </lineage>
</organism>
<dbReference type="AlphaFoldDB" id="A0A8H5BDF7"/>
<proteinExistence type="predicted"/>
<dbReference type="OrthoDB" id="2989558at2759"/>
<accession>A0A8H5BDF7</accession>